<dbReference type="Proteomes" id="UP001303211">
    <property type="component" value="Chromosome"/>
</dbReference>
<organism evidence="1 2">
    <name type="scientific">Diaphorobacter limosus</name>
    <dbReference type="NCBI Taxonomy" id="3036128"/>
    <lineage>
        <taxon>Bacteria</taxon>
        <taxon>Pseudomonadati</taxon>
        <taxon>Pseudomonadota</taxon>
        <taxon>Betaproteobacteria</taxon>
        <taxon>Burkholderiales</taxon>
        <taxon>Comamonadaceae</taxon>
        <taxon>Diaphorobacter</taxon>
    </lineage>
</organism>
<dbReference type="RefSeq" id="WP_317702753.1">
    <property type="nucleotide sequence ID" value="NZ_CP136921.1"/>
</dbReference>
<evidence type="ECO:0000313" key="2">
    <source>
        <dbReference type="Proteomes" id="UP001303211"/>
    </source>
</evidence>
<accession>A0ABZ0J7S7</accession>
<sequence>MEYSPSSSSCQHALLARSPLGHVTVCPDCAVVHLSLNCVSVRLEVEAFAALAEMLNRAQECLHGNRPAQGLGHGGQACAVH</sequence>
<keyword evidence="2" id="KW-1185">Reference proteome</keyword>
<reference evidence="1 2" key="1">
    <citation type="submission" date="2023-03" db="EMBL/GenBank/DDBJ databases">
        <title>Diaphorobacter basophil sp. nov., isolated from a sewage-treatment plant.</title>
        <authorList>
            <person name="Yang K."/>
        </authorList>
    </citation>
    <scope>NUCLEOTIDE SEQUENCE [LARGE SCALE GENOMIC DNA]</scope>
    <source>
        <strain evidence="1 2">Y-1</strain>
    </source>
</reference>
<dbReference type="EMBL" id="CP136921">
    <property type="protein sequence ID" value="WOO33386.1"/>
    <property type="molecule type" value="Genomic_DNA"/>
</dbReference>
<evidence type="ECO:0000313" key="1">
    <source>
        <dbReference type="EMBL" id="WOO33386.1"/>
    </source>
</evidence>
<name>A0ABZ0J7S7_9BURK</name>
<gene>
    <name evidence="1" type="ORF">P4826_04710</name>
</gene>
<protein>
    <submittedName>
        <fullName evidence="1">Uncharacterized protein</fullName>
    </submittedName>
</protein>
<proteinExistence type="predicted"/>